<name>A0ABV5MXF7_9ACTN</name>
<evidence type="ECO:0000256" key="2">
    <source>
        <dbReference type="SAM" id="MobiDB-lite"/>
    </source>
</evidence>
<proteinExistence type="inferred from homology"/>
<dbReference type="SUPFAM" id="SSF56801">
    <property type="entry name" value="Acetyl-CoA synthetase-like"/>
    <property type="match status" value="1"/>
</dbReference>
<dbReference type="InterPro" id="IPR042099">
    <property type="entry name" value="ANL_N_sf"/>
</dbReference>
<reference evidence="4 5" key="1">
    <citation type="submission" date="2024-09" db="EMBL/GenBank/DDBJ databases">
        <authorList>
            <person name="Sun Q."/>
            <person name="Mori K."/>
        </authorList>
    </citation>
    <scope>NUCLEOTIDE SEQUENCE [LARGE SCALE GENOMIC DNA]</scope>
    <source>
        <strain evidence="4 5">JCM 6917</strain>
    </source>
</reference>
<evidence type="ECO:0000259" key="3">
    <source>
        <dbReference type="Pfam" id="PF00501"/>
    </source>
</evidence>
<protein>
    <submittedName>
        <fullName evidence="4">AMP-binding protein</fullName>
    </submittedName>
</protein>
<dbReference type="InterPro" id="IPR020845">
    <property type="entry name" value="AMP-binding_CS"/>
</dbReference>
<dbReference type="PANTHER" id="PTHR22754">
    <property type="entry name" value="DISCO-INTERACTING PROTEIN 2 DIP2 -RELATED"/>
    <property type="match status" value="1"/>
</dbReference>
<dbReference type="Gene3D" id="3.40.50.12780">
    <property type="entry name" value="N-terminal domain of ligase-like"/>
    <property type="match status" value="1"/>
</dbReference>
<comment type="caution">
    <text evidence="4">The sequence shown here is derived from an EMBL/GenBank/DDBJ whole genome shotgun (WGS) entry which is preliminary data.</text>
</comment>
<sequence length="572" mass="60249">MLLDWLREPSEERGMYFAGGAGDWAFRSYADLAAEVRRIGAGLLQSGIRPGSIVSLIVTDPAEFVVSFMGVLAAGSSPAPLAGPAALRGLDRYTGHLARVFGIARPAAVLADAELAELVRAGLDAARQPVPTLTPAGLTASATDFAPVLRGPDELALLQFTSGSTGHPKGVWVTWSGFAANLAAIRGWLRWTERDAFASWLPLHHDMGLVGGMMMPLVTGTDSRLMTPAQFVRHPLRWVECFGRHGATLTTAPSFGYAYAARRLTPERLAGLDFSGWRVAIVGAERIDPVAAADFTALTAPHGFDHRTFVAAYGLAENTVVATGVPVRTGSRVVRVRSTALPVGERVEVDERGVLGVDRVGGGGWLTGCGTAVPGTTATVVDQRGAPLPPGTFGEIALTGTSLSRGYLRGPEQLDTFGAGGLRTGDAGFEYDGELFVVGRIGESMKIRGAHVHAEDVEAELAQHEEHAVSPCAVAFASLDDGDHCVVFVEGRVDAGWAERAARTVKALTHGAVRISVVQGARGAVARTSSGKPRRAVMWNEVLAPDPERPKWTAVHGTPPSVSRRTTAGAAE</sequence>
<evidence type="ECO:0000313" key="5">
    <source>
        <dbReference type="Proteomes" id="UP001589709"/>
    </source>
</evidence>
<dbReference type="InterPro" id="IPR045851">
    <property type="entry name" value="AMP-bd_C_sf"/>
</dbReference>
<dbReference type="PANTHER" id="PTHR22754:SF32">
    <property type="entry name" value="DISCO-INTERACTING PROTEIN 2"/>
    <property type="match status" value="1"/>
</dbReference>
<organism evidence="4 5">
    <name type="scientific">Streptomyces cinereospinus</name>
    <dbReference type="NCBI Taxonomy" id="285561"/>
    <lineage>
        <taxon>Bacteria</taxon>
        <taxon>Bacillati</taxon>
        <taxon>Actinomycetota</taxon>
        <taxon>Actinomycetes</taxon>
        <taxon>Kitasatosporales</taxon>
        <taxon>Streptomycetaceae</taxon>
        <taxon>Streptomyces</taxon>
    </lineage>
</organism>
<feature type="domain" description="AMP-dependent synthetase/ligase" evidence="3">
    <location>
        <begin position="22"/>
        <end position="408"/>
    </location>
</feature>
<accession>A0ABV5MXF7</accession>
<dbReference type="InterPro" id="IPR000873">
    <property type="entry name" value="AMP-dep_synth/lig_dom"/>
</dbReference>
<dbReference type="Gene3D" id="3.30.300.30">
    <property type="match status" value="1"/>
</dbReference>
<dbReference type="RefSeq" id="WP_381343943.1">
    <property type="nucleotide sequence ID" value="NZ_JBHMCY010000011.1"/>
</dbReference>
<dbReference type="Proteomes" id="UP001589709">
    <property type="component" value="Unassembled WGS sequence"/>
</dbReference>
<evidence type="ECO:0000256" key="1">
    <source>
        <dbReference type="ARBA" id="ARBA00006432"/>
    </source>
</evidence>
<gene>
    <name evidence="4" type="ORF">ACFF45_08210</name>
</gene>
<comment type="similarity">
    <text evidence="1">Belongs to the ATP-dependent AMP-binding enzyme family.</text>
</comment>
<dbReference type="PROSITE" id="PS00455">
    <property type="entry name" value="AMP_BINDING"/>
    <property type="match status" value="1"/>
</dbReference>
<dbReference type="EMBL" id="JBHMCY010000011">
    <property type="protein sequence ID" value="MFB9462695.1"/>
    <property type="molecule type" value="Genomic_DNA"/>
</dbReference>
<keyword evidence="5" id="KW-1185">Reference proteome</keyword>
<dbReference type="Pfam" id="PF00501">
    <property type="entry name" value="AMP-binding"/>
    <property type="match status" value="1"/>
</dbReference>
<feature type="region of interest" description="Disordered" evidence="2">
    <location>
        <begin position="548"/>
        <end position="572"/>
    </location>
</feature>
<evidence type="ECO:0000313" key="4">
    <source>
        <dbReference type="EMBL" id="MFB9462695.1"/>
    </source>
</evidence>